<dbReference type="GO" id="GO:0015421">
    <property type="term" value="F:ABC-type oligopeptide transporter activity"/>
    <property type="evidence" value="ECO:0007669"/>
    <property type="project" value="TreeGrafter"/>
</dbReference>
<dbReference type="EMBL" id="JAGZCC010000003">
    <property type="protein sequence ID" value="MBS5587339.1"/>
    <property type="molecule type" value="Genomic_DNA"/>
</dbReference>
<dbReference type="SMART" id="SM00382">
    <property type="entry name" value="AAA"/>
    <property type="match status" value="1"/>
</dbReference>
<keyword evidence="8 9" id="KW-0472">Membrane</keyword>
<dbReference type="InterPro" id="IPR003593">
    <property type="entry name" value="AAA+_ATPase"/>
</dbReference>
<dbReference type="InterPro" id="IPR036640">
    <property type="entry name" value="ABC1_TM_sf"/>
</dbReference>
<evidence type="ECO:0000256" key="9">
    <source>
        <dbReference type="SAM" id="Phobius"/>
    </source>
</evidence>
<dbReference type="CDD" id="cd03254">
    <property type="entry name" value="ABCC_Glucan_exporter_like"/>
    <property type="match status" value="1"/>
</dbReference>
<dbReference type="PROSITE" id="PS50929">
    <property type="entry name" value="ABC_TM1F"/>
    <property type="match status" value="1"/>
</dbReference>
<comment type="subcellular location">
    <subcellularLocation>
        <location evidence="1">Cell membrane</location>
        <topology evidence="1">Multi-pass membrane protein</topology>
    </subcellularLocation>
</comment>
<dbReference type="Pfam" id="PF00005">
    <property type="entry name" value="ABC_tran"/>
    <property type="match status" value="1"/>
</dbReference>
<keyword evidence="4 9" id="KW-0812">Transmembrane</keyword>
<evidence type="ECO:0000256" key="5">
    <source>
        <dbReference type="ARBA" id="ARBA00022741"/>
    </source>
</evidence>
<dbReference type="GO" id="GO:0005886">
    <property type="term" value="C:plasma membrane"/>
    <property type="evidence" value="ECO:0007669"/>
    <property type="project" value="UniProtKB-SubCell"/>
</dbReference>
<keyword evidence="2" id="KW-0813">Transport</keyword>
<evidence type="ECO:0000256" key="1">
    <source>
        <dbReference type="ARBA" id="ARBA00004651"/>
    </source>
</evidence>
<dbReference type="RefSeq" id="WP_303885621.1">
    <property type="nucleotide sequence ID" value="NZ_JAGZCC010000003.1"/>
</dbReference>
<comment type="caution">
    <text evidence="12">The sequence shown here is derived from an EMBL/GenBank/DDBJ whole genome shotgun (WGS) entry which is preliminary data.</text>
</comment>
<keyword evidence="5" id="KW-0547">Nucleotide-binding</keyword>
<dbReference type="InterPro" id="IPR027417">
    <property type="entry name" value="P-loop_NTPase"/>
</dbReference>
<dbReference type="AlphaFoldDB" id="A0A943EFM8"/>
<evidence type="ECO:0000256" key="3">
    <source>
        <dbReference type="ARBA" id="ARBA00022475"/>
    </source>
</evidence>
<protein>
    <submittedName>
        <fullName evidence="12">ABC transporter ATP-binding protein</fullName>
    </submittedName>
</protein>
<feature type="domain" description="ABC transporter" evidence="10">
    <location>
        <begin position="353"/>
        <end position="586"/>
    </location>
</feature>
<dbReference type="Gene3D" id="3.40.50.300">
    <property type="entry name" value="P-loop containing nucleotide triphosphate hydrolases"/>
    <property type="match status" value="1"/>
</dbReference>
<dbReference type="SUPFAM" id="SSF52540">
    <property type="entry name" value="P-loop containing nucleoside triphosphate hydrolases"/>
    <property type="match status" value="1"/>
</dbReference>
<dbReference type="FunFam" id="1.20.1560.10:FF:000011">
    <property type="entry name" value="Multidrug ABC transporter ATP-binding protein"/>
    <property type="match status" value="1"/>
</dbReference>
<dbReference type="InterPro" id="IPR039421">
    <property type="entry name" value="Type_1_exporter"/>
</dbReference>
<evidence type="ECO:0000256" key="6">
    <source>
        <dbReference type="ARBA" id="ARBA00022840"/>
    </source>
</evidence>
<dbReference type="CDD" id="cd18547">
    <property type="entry name" value="ABC_6TM_Tm288_like"/>
    <property type="match status" value="1"/>
</dbReference>
<sequence>MKKKYNLKKALSGLMPFIKPYKWNFIIAISMILVFNITIVLAPTFEGMITTQLANDIAKSSGLSNININFNAVLKIIILLFIIYIFKTVSQMISVVFITDGIQHSMEDLRNALQNKIRKLPVRYFDNHHFGDVLSRITNDVDVVSNALQQSFTQIISGILMLILALTMMYIINPKMAIVGTMIIPLSLIITRIIVGKSQKLFKSQQDTLGQLNSAITEMYTGYNEILLYNQQEESIAEFQEINKNLKNNAFKAQFVSSTIAPLNSLVTYLAIGIVAVIGTAEVLAGTFLVGQLQAFIRYIWQINDPLSQISNLSAQIQAAFAALSRIVELLDEQEEIPEAMPVKHIADVQGNVQFEHVKFGYYEENLMKDLNVNVKSGQMVAIVGPTGAGKTTIINLLLRFYDVKSGSIKIDGVDIRDLPREELRSMFGMVLQDTWLYSGSIYDNIRYGRLNARKDEIIQAAKMTNVHHFIRTLPGGYDFHINEEANNISQGEKQLLTIARAILKNPQILILDEATSSVDTRLEKMLQDAMQKVMQGRTSFVIAHRLSTIKSADLILVINNGDIVEQGTHEELLAKKGEYEKLYNSQFAKN</sequence>
<keyword evidence="7 9" id="KW-1133">Transmembrane helix</keyword>
<dbReference type="Pfam" id="PF00664">
    <property type="entry name" value="ABC_membrane"/>
    <property type="match status" value="1"/>
</dbReference>
<evidence type="ECO:0000259" key="11">
    <source>
        <dbReference type="PROSITE" id="PS50929"/>
    </source>
</evidence>
<evidence type="ECO:0000256" key="7">
    <source>
        <dbReference type="ARBA" id="ARBA00022989"/>
    </source>
</evidence>
<dbReference type="PROSITE" id="PS00211">
    <property type="entry name" value="ABC_TRANSPORTER_1"/>
    <property type="match status" value="1"/>
</dbReference>
<dbReference type="Gene3D" id="1.20.1560.10">
    <property type="entry name" value="ABC transporter type 1, transmembrane domain"/>
    <property type="match status" value="1"/>
</dbReference>
<gene>
    <name evidence="12" type="ORF">KHX14_00780</name>
</gene>
<dbReference type="PANTHER" id="PTHR43394">
    <property type="entry name" value="ATP-DEPENDENT PERMEASE MDL1, MITOCHONDRIAL"/>
    <property type="match status" value="1"/>
</dbReference>
<evidence type="ECO:0000313" key="12">
    <source>
        <dbReference type="EMBL" id="MBS5587339.1"/>
    </source>
</evidence>
<feature type="transmembrane region" description="Helical" evidence="9">
    <location>
        <begin position="178"/>
        <end position="195"/>
    </location>
</feature>
<evidence type="ECO:0000259" key="10">
    <source>
        <dbReference type="PROSITE" id="PS50893"/>
    </source>
</evidence>
<feature type="transmembrane region" description="Helical" evidence="9">
    <location>
        <begin position="266"/>
        <end position="290"/>
    </location>
</feature>
<dbReference type="InterPro" id="IPR003439">
    <property type="entry name" value="ABC_transporter-like_ATP-bd"/>
</dbReference>
<dbReference type="PROSITE" id="PS50893">
    <property type="entry name" value="ABC_TRANSPORTER_2"/>
    <property type="match status" value="1"/>
</dbReference>
<dbReference type="InterPro" id="IPR011527">
    <property type="entry name" value="ABC1_TM_dom"/>
</dbReference>
<dbReference type="InterPro" id="IPR017871">
    <property type="entry name" value="ABC_transporter-like_CS"/>
</dbReference>
<organism evidence="12 13">
    <name type="scientific">Thomasclavelia spiroformis</name>
    <dbReference type="NCBI Taxonomy" id="29348"/>
    <lineage>
        <taxon>Bacteria</taxon>
        <taxon>Bacillati</taxon>
        <taxon>Bacillota</taxon>
        <taxon>Erysipelotrichia</taxon>
        <taxon>Erysipelotrichales</taxon>
        <taxon>Coprobacillaceae</taxon>
        <taxon>Thomasclavelia</taxon>
    </lineage>
</organism>
<feature type="domain" description="ABC transmembrane type-1" evidence="11">
    <location>
        <begin position="26"/>
        <end position="319"/>
    </location>
</feature>
<dbReference type="PANTHER" id="PTHR43394:SF1">
    <property type="entry name" value="ATP-BINDING CASSETTE SUB-FAMILY B MEMBER 10, MITOCHONDRIAL"/>
    <property type="match status" value="1"/>
</dbReference>
<accession>A0A943EFM8</accession>
<name>A0A943EFM8_9FIRM</name>
<dbReference type="SUPFAM" id="SSF90123">
    <property type="entry name" value="ABC transporter transmembrane region"/>
    <property type="match status" value="1"/>
</dbReference>
<keyword evidence="3" id="KW-1003">Cell membrane</keyword>
<evidence type="ECO:0000256" key="8">
    <source>
        <dbReference type="ARBA" id="ARBA00023136"/>
    </source>
</evidence>
<dbReference type="Proteomes" id="UP000751224">
    <property type="component" value="Unassembled WGS sequence"/>
</dbReference>
<proteinExistence type="predicted"/>
<evidence type="ECO:0000256" key="2">
    <source>
        <dbReference type="ARBA" id="ARBA00022448"/>
    </source>
</evidence>
<dbReference type="FunFam" id="3.40.50.300:FF:000287">
    <property type="entry name" value="Multidrug ABC transporter ATP-binding protein"/>
    <property type="match status" value="1"/>
</dbReference>
<feature type="transmembrane region" description="Helical" evidence="9">
    <location>
        <begin position="155"/>
        <end position="172"/>
    </location>
</feature>
<feature type="transmembrane region" description="Helical" evidence="9">
    <location>
        <begin position="21"/>
        <end position="45"/>
    </location>
</feature>
<evidence type="ECO:0000313" key="13">
    <source>
        <dbReference type="Proteomes" id="UP000751224"/>
    </source>
</evidence>
<keyword evidence="6 12" id="KW-0067">ATP-binding</keyword>
<reference evidence="12" key="1">
    <citation type="submission" date="2021-02" db="EMBL/GenBank/DDBJ databases">
        <title>Infant gut strain persistence is associated with maternal origin, phylogeny, and functional potential including surface adhesion and iron acquisition.</title>
        <authorList>
            <person name="Lou Y.C."/>
        </authorList>
    </citation>
    <scope>NUCLEOTIDE SEQUENCE</scope>
    <source>
        <strain evidence="12">L3_108_000G1_dasL3_108_000G1_metabat.metabat.11</strain>
    </source>
</reference>
<evidence type="ECO:0000256" key="4">
    <source>
        <dbReference type="ARBA" id="ARBA00022692"/>
    </source>
</evidence>
<dbReference type="GO" id="GO:0005524">
    <property type="term" value="F:ATP binding"/>
    <property type="evidence" value="ECO:0007669"/>
    <property type="project" value="UniProtKB-KW"/>
</dbReference>
<dbReference type="GO" id="GO:0016887">
    <property type="term" value="F:ATP hydrolysis activity"/>
    <property type="evidence" value="ECO:0007669"/>
    <property type="project" value="InterPro"/>
</dbReference>